<dbReference type="GO" id="GO:0031966">
    <property type="term" value="C:mitochondrial membrane"/>
    <property type="evidence" value="ECO:0007669"/>
    <property type="project" value="TreeGrafter"/>
</dbReference>
<organism evidence="3 4">
    <name type="scientific">Cardiocondyla obscurior</name>
    <dbReference type="NCBI Taxonomy" id="286306"/>
    <lineage>
        <taxon>Eukaryota</taxon>
        <taxon>Metazoa</taxon>
        <taxon>Ecdysozoa</taxon>
        <taxon>Arthropoda</taxon>
        <taxon>Hexapoda</taxon>
        <taxon>Insecta</taxon>
        <taxon>Pterygota</taxon>
        <taxon>Neoptera</taxon>
        <taxon>Endopterygota</taxon>
        <taxon>Hymenoptera</taxon>
        <taxon>Apocrita</taxon>
        <taxon>Aculeata</taxon>
        <taxon>Formicoidea</taxon>
        <taxon>Formicidae</taxon>
        <taxon>Myrmicinae</taxon>
        <taxon>Cardiocondyla</taxon>
    </lineage>
</organism>
<evidence type="ECO:0000313" key="3">
    <source>
        <dbReference type="EMBL" id="KAL0100824.1"/>
    </source>
</evidence>
<keyword evidence="2" id="KW-0472">Membrane</keyword>
<protein>
    <recommendedName>
        <fullName evidence="5">Transmembrane protein 70</fullName>
    </recommendedName>
</protein>
<dbReference type="PANTHER" id="PTHR13281">
    <property type="entry name" value="TRANSMEMBRANE PROTEIN 70, MITOCHONDRIAL"/>
    <property type="match status" value="1"/>
</dbReference>
<keyword evidence="2" id="KW-0812">Transmembrane</keyword>
<comment type="caution">
    <text evidence="3">The sequence shown here is derived from an EMBL/GenBank/DDBJ whole genome shotgun (WGS) entry which is preliminary data.</text>
</comment>
<sequence>MTLLLRACTFQKRFFFKDFNNLKCIIRNGCIFEEYSATRNVKFLHNASSFSQDYQTERIEIYYGPLTKKIRTLKLFSLLTSCTSFIIQPFIYMKAMDDDNIGVFLGLFACIGFFAVMTPLLIHLVTKKYVTHLYYDTKKDMYIANTYNFFARTKMLPFTPNDVKVPDVTGMFTNCVIKNIPLFFEQKFFSDSSHYIRIMGYDKPIDFKLNNSSNQTVYNSYIENKNKQ</sequence>
<evidence type="ECO:0008006" key="5">
    <source>
        <dbReference type="Google" id="ProtNLM"/>
    </source>
</evidence>
<dbReference type="Proteomes" id="UP001430953">
    <property type="component" value="Unassembled WGS sequence"/>
</dbReference>
<name>A0AAW2EAW4_9HYME</name>
<evidence type="ECO:0000256" key="2">
    <source>
        <dbReference type="SAM" id="Phobius"/>
    </source>
</evidence>
<feature type="transmembrane region" description="Helical" evidence="2">
    <location>
        <begin position="101"/>
        <end position="125"/>
    </location>
</feature>
<dbReference type="GO" id="GO:0033615">
    <property type="term" value="P:mitochondrial proton-transporting ATP synthase complex assembly"/>
    <property type="evidence" value="ECO:0007669"/>
    <property type="project" value="TreeGrafter"/>
</dbReference>
<dbReference type="EMBL" id="JADYXP020000025">
    <property type="protein sequence ID" value="KAL0100824.1"/>
    <property type="molecule type" value="Genomic_DNA"/>
</dbReference>
<evidence type="ECO:0000313" key="4">
    <source>
        <dbReference type="Proteomes" id="UP001430953"/>
    </source>
</evidence>
<dbReference type="Pfam" id="PF06979">
    <property type="entry name" value="TMEM70"/>
    <property type="match status" value="1"/>
</dbReference>
<feature type="transmembrane region" description="Helical" evidence="2">
    <location>
        <begin position="75"/>
        <end position="95"/>
    </location>
</feature>
<reference evidence="3 4" key="1">
    <citation type="submission" date="2023-03" db="EMBL/GenBank/DDBJ databases">
        <title>High recombination rates correlate with genetic variation in Cardiocondyla obscurior ants.</title>
        <authorList>
            <person name="Errbii M."/>
        </authorList>
    </citation>
    <scope>NUCLEOTIDE SEQUENCE [LARGE SCALE GENOMIC DNA]</scope>
    <source>
        <strain evidence="3">Alpha-2009</strain>
        <tissue evidence="3">Whole body</tissue>
    </source>
</reference>
<keyword evidence="4" id="KW-1185">Reference proteome</keyword>
<proteinExistence type="inferred from homology"/>
<evidence type="ECO:0000256" key="1">
    <source>
        <dbReference type="ARBA" id="ARBA00005280"/>
    </source>
</evidence>
<comment type="similarity">
    <text evidence="1">Belongs to the TMEM70 family.</text>
</comment>
<dbReference type="PANTHER" id="PTHR13281:SF0">
    <property type="entry name" value="TRANSMEMBRANE PROTEIN 70, MITOCHONDRIAL"/>
    <property type="match status" value="1"/>
</dbReference>
<gene>
    <name evidence="3" type="ORF">PUN28_019302</name>
</gene>
<dbReference type="InterPro" id="IPR045325">
    <property type="entry name" value="TMEM70/TMEM186/TMEM223"/>
</dbReference>
<keyword evidence="2" id="KW-1133">Transmembrane helix</keyword>
<accession>A0AAW2EAW4</accession>
<dbReference type="AlphaFoldDB" id="A0AAW2EAW4"/>
<dbReference type="InterPro" id="IPR009724">
    <property type="entry name" value="TMEM70"/>
</dbReference>